<sequence length="116" mass="12229">MSTPVSGHKTDNPPFSVTDTTHRGLGRLLVLRLGDALKVRLTPIEAHTLALAMFAVRDGRSPEKELFMCPIASDPIFVARVETDGLQVETPAGGYPLGWLDVGALAAALSPAAVPV</sequence>
<gene>
    <name evidence="1" type="ORF">GCM10007933_07250</name>
</gene>
<proteinExistence type="predicted"/>
<dbReference type="EMBL" id="BSPX01000006">
    <property type="protein sequence ID" value="GLT21273.1"/>
    <property type="molecule type" value="Genomic_DNA"/>
</dbReference>
<protein>
    <submittedName>
        <fullName evidence="1">Uncharacterized protein</fullName>
    </submittedName>
</protein>
<evidence type="ECO:0000313" key="2">
    <source>
        <dbReference type="Proteomes" id="UP001157167"/>
    </source>
</evidence>
<keyword evidence="2" id="KW-1185">Reference proteome</keyword>
<reference evidence="2" key="1">
    <citation type="journal article" date="2019" name="Int. J. Syst. Evol. Microbiol.">
        <title>The Global Catalogue of Microorganisms (GCM) 10K type strain sequencing project: providing services to taxonomists for standard genome sequencing and annotation.</title>
        <authorList>
            <consortium name="The Broad Institute Genomics Platform"/>
            <consortium name="The Broad Institute Genome Sequencing Center for Infectious Disease"/>
            <person name="Wu L."/>
            <person name="Ma J."/>
        </authorList>
    </citation>
    <scope>NUCLEOTIDE SEQUENCE [LARGE SCALE GENOMIC DNA]</scope>
    <source>
        <strain evidence="2">NBRC 102407</strain>
    </source>
</reference>
<accession>A0ABQ6F6W0</accession>
<organism evidence="1 2">
    <name type="scientific">Zoogloea oryzae</name>
    <dbReference type="NCBI Taxonomy" id="310767"/>
    <lineage>
        <taxon>Bacteria</taxon>
        <taxon>Pseudomonadati</taxon>
        <taxon>Pseudomonadota</taxon>
        <taxon>Betaproteobacteria</taxon>
        <taxon>Rhodocyclales</taxon>
        <taxon>Zoogloeaceae</taxon>
        <taxon>Zoogloea</taxon>
    </lineage>
</organism>
<comment type="caution">
    <text evidence="1">The sequence shown here is derived from an EMBL/GenBank/DDBJ whole genome shotgun (WGS) entry which is preliminary data.</text>
</comment>
<name>A0ABQ6F6W0_9RHOO</name>
<evidence type="ECO:0000313" key="1">
    <source>
        <dbReference type="EMBL" id="GLT21273.1"/>
    </source>
</evidence>
<dbReference type="RefSeq" id="WP_284186735.1">
    <property type="nucleotide sequence ID" value="NZ_BSPX01000006.1"/>
</dbReference>
<dbReference type="Proteomes" id="UP001157167">
    <property type="component" value="Unassembled WGS sequence"/>
</dbReference>